<dbReference type="EMBL" id="ASGP02000003">
    <property type="protein sequence ID" value="KAH9516576.1"/>
    <property type="molecule type" value="Genomic_DNA"/>
</dbReference>
<organism evidence="2 3">
    <name type="scientific">Dermatophagoides farinae</name>
    <name type="common">American house dust mite</name>
    <dbReference type="NCBI Taxonomy" id="6954"/>
    <lineage>
        <taxon>Eukaryota</taxon>
        <taxon>Metazoa</taxon>
        <taxon>Ecdysozoa</taxon>
        <taxon>Arthropoda</taxon>
        <taxon>Chelicerata</taxon>
        <taxon>Arachnida</taxon>
        <taxon>Acari</taxon>
        <taxon>Acariformes</taxon>
        <taxon>Sarcoptiformes</taxon>
        <taxon>Astigmata</taxon>
        <taxon>Psoroptidia</taxon>
        <taxon>Analgoidea</taxon>
        <taxon>Pyroglyphidae</taxon>
        <taxon>Dermatophagoidinae</taxon>
        <taxon>Dermatophagoides</taxon>
    </lineage>
</organism>
<gene>
    <name evidence="2" type="ORF">DERF_007311</name>
</gene>
<feature type="compositionally biased region" description="Pro residues" evidence="1">
    <location>
        <begin position="7"/>
        <end position="18"/>
    </location>
</feature>
<feature type="region of interest" description="Disordered" evidence="1">
    <location>
        <begin position="57"/>
        <end position="84"/>
    </location>
</feature>
<evidence type="ECO:0000313" key="3">
    <source>
        <dbReference type="Proteomes" id="UP000790347"/>
    </source>
</evidence>
<protein>
    <submittedName>
        <fullName evidence="2">Uncharacterized protein</fullName>
    </submittedName>
</protein>
<dbReference type="Proteomes" id="UP000790347">
    <property type="component" value="Unassembled WGS sequence"/>
</dbReference>
<sequence>MACGNPPSVPGAITPPPAVALGSRDVGSPEIPPIKSVGVLVVGSRSKPVIPVSTLGSLVEGSRPRPADAASKPDIPLSTGPLPG</sequence>
<feature type="region of interest" description="Disordered" evidence="1">
    <location>
        <begin position="1"/>
        <end position="28"/>
    </location>
</feature>
<accession>A0A922HXX0</accession>
<name>A0A922HXX0_DERFA</name>
<dbReference type="AlphaFoldDB" id="A0A922HXX0"/>
<keyword evidence="3" id="KW-1185">Reference proteome</keyword>
<reference evidence="2" key="1">
    <citation type="submission" date="2013-05" db="EMBL/GenBank/DDBJ databases">
        <authorList>
            <person name="Yim A.K.Y."/>
            <person name="Chan T.F."/>
            <person name="Ji K.M."/>
            <person name="Liu X.Y."/>
            <person name="Zhou J.W."/>
            <person name="Li R.Q."/>
            <person name="Yang K.Y."/>
            <person name="Li J."/>
            <person name="Li M."/>
            <person name="Law P.T.W."/>
            <person name="Wu Y.L."/>
            <person name="Cai Z.L."/>
            <person name="Qin H."/>
            <person name="Bao Y."/>
            <person name="Leung R.K.K."/>
            <person name="Ng P.K.S."/>
            <person name="Zou J."/>
            <person name="Zhong X.J."/>
            <person name="Ran P.X."/>
            <person name="Zhong N.S."/>
            <person name="Liu Z.G."/>
            <person name="Tsui S.K.W."/>
        </authorList>
    </citation>
    <scope>NUCLEOTIDE SEQUENCE</scope>
    <source>
        <strain evidence="2">Derf</strain>
        <tissue evidence="2">Whole organism</tissue>
    </source>
</reference>
<comment type="caution">
    <text evidence="2">The sequence shown here is derived from an EMBL/GenBank/DDBJ whole genome shotgun (WGS) entry which is preliminary data.</text>
</comment>
<proteinExistence type="predicted"/>
<evidence type="ECO:0000256" key="1">
    <source>
        <dbReference type="SAM" id="MobiDB-lite"/>
    </source>
</evidence>
<evidence type="ECO:0000313" key="2">
    <source>
        <dbReference type="EMBL" id="KAH9516576.1"/>
    </source>
</evidence>
<reference evidence="2" key="2">
    <citation type="journal article" date="2022" name="Res Sq">
        <title>Comparative Genomics Reveals Insights into the Divergent Evolution of Astigmatic Mites and Household Pest Adaptations.</title>
        <authorList>
            <person name="Xiong Q."/>
            <person name="Wan A.T.-Y."/>
            <person name="Liu X.-Y."/>
            <person name="Fung C.S.-H."/>
            <person name="Xiao X."/>
            <person name="Malainual N."/>
            <person name="Hou J."/>
            <person name="Wang L."/>
            <person name="Wang M."/>
            <person name="Yang K."/>
            <person name="Cui Y."/>
            <person name="Leung E."/>
            <person name="Nong W."/>
            <person name="Shin S.-K."/>
            <person name="Au S."/>
            <person name="Jeong K.Y."/>
            <person name="Chew F.T."/>
            <person name="Hui J."/>
            <person name="Leung T.F."/>
            <person name="Tungtrongchitr A."/>
            <person name="Zhong N."/>
            <person name="Liu Z."/>
            <person name="Tsui S."/>
        </authorList>
    </citation>
    <scope>NUCLEOTIDE SEQUENCE</scope>
    <source>
        <strain evidence="2">Derf</strain>
        <tissue evidence="2">Whole organism</tissue>
    </source>
</reference>